<dbReference type="InterPro" id="IPR013783">
    <property type="entry name" value="Ig-like_fold"/>
</dbReference>
<accession>A0A1H7UPC4</accession>
<dbReference type="GO" id="GO:0004553">
    <property type="term" value="F:hydrolase activity, hydrolyzing O-glycosyl compounds"/>
    <property type="evidence" value="ECO:0007669"/>
    <property type="project" value="InterPro"/>
</dbReference>
<sequence>MNEAGILHIPDSRYCFALSNHELVIRLRMAKEDKKTRVYLLYGKKYNYHFERSKVEMPLKFEDKTFVYFEIKLKLEDTRLAYIFKLDNDNQQYYFSEDGLTKTYDFDNGFYNFFQMPYINEVDIFPTVDWMKESVFYQIFVDRFSQGDFDKNQDYIDMKWGEKPTPKNFAGGDLRGIINHLDYLSNLGITAIYLTPIFKSPSNHKYDIINYYLIDEHFGSLGDLKELVEKAHQKGMRVILDAVFNHCSMESKEFSDVMTKGVNSPYYDWFLINGDYPDPESVNYECFASCNYMPKWNTSNPKVQEFLINVGLYWIREANIDGWRLDVSDEVSHDFWRQFRKAIKAEKSDCVLIGENWHDAYPYLMGDQYDSIMNYAFTKACLDYFAFDNFNALDLSHQLNQILMRNKRQVNQMNLNLLDSHDTHRILTQVGKSKDKLLAAIALMFAFPGVPCLYYGTEIGLEGGYDPDSRRTFNWEEKSWDKKFLNHIKAIISMKKNKCIQNGDVSISSKADLLIIKRKWKRNVLTFQVNLGTEKQAVILPEFTLLDKGLQGNGFLLPYGYVFYET</sequence>
<dbReference type="CDD" id="cd02857">
    <property type="entry name" value="E_set_CDase_PDE_N"/>
    <property type="match status" value="1"/>
</dbReference>
<organism evidence="4 5">
    <name type="scientific">Streptococcus gallolyticus</name>
    <dbReference type="NCBI Taxonomy" id="315405"/>
    <lineage>
        <taxon>Bacteria</taxon>
        <taxon>Bacillati</taxon>
        <taxon>Bacillota</taxon>
        <taxon>Bacilli</taxon>
        <taxon>Lactobacillales</taxon>
        <taxon>Streptococcaceae</taxon>
        <taxon>Streptococcus</taxon>
    </lineage>
</organism>
<dbReference type="InterPro" id="IPR006047">
    <property type="entry name" value="GH13_cat_dom"/>
</dbReference>
<dbReference type="PANTHER" id="PTHR10357">
    <property type="entry name" value="ALPHA-AMYLASE FAMILY MEMBER"/>
    <property type="match status" value="1"/>
</dbReference>
<keyword evidence="2 4" id="KW-0326">Glycosidase</keyword>
<gene>
    <name evidence="4" type="ORF">SAMN04487839_101598</name>
</gene>
<dbReference type="PANTHER" id="PTHR10357:SF210">
    <property type="entry name" value="MALTODEXTRIN GLUCOSIDASE"/>
    <property type="match status" value="1"/>
</dbReference>
<name>A0A1H7UPC4_9STRE</name>
<dbReference type="SUPFAM" id="SSF51445">
    <property type="entry name" value="(Trans)glycosidases"/>
    <property type="match status" value="1"/>
</dbReference>
<dbReference type="Pfam" id="PF02903">
    <property type="entry name" value="Alpha-amylase_N"/>
    <property type="match status" value="1"/>
</dbReference>
<feature type="domain" description="Glycosyl hydrolase family 13 catalytic" evidence="3">
    <location>
        <begin position="138"/>
        <end position="495"/>
    </location>
</feature>
<evidence type="ECO:0000256" key="1">
    <source>
        <dbReference type="ARBA" id="ARBA00022801"/>
    </source>
</evidence>
<dbReference type="GO" id="GO:0005975">
    <property type="term" value="P:carbohydrate metabolic process"/>
    <property type="evidence" value="ECO:0007669"/>
    <property type="project" value="InterPro"/>
</dbReference>
<dbReference type="AlphaFoldDB" id="A0A1H7UPC4"/>
<dbReference type="Gene3D" id="3.20.20.80">
    <property type="entry name" value="Glycosidases"/>
    <property type="match status" value="1"/>
</dbReference>
<evidence type="ECO:0000313" key="4">
    <source>
        <dbReference type="EMBL" id="SEL98860.1"/>
    </source>
</evidence>
<dbReference type="Proteomes" id="UP000182764">
    <property type="component" value="Unassembled WGS sequence"/>
</dbReference>
<dbReference type="SUPFAM" id="SSF81296">
    <property type="entry name" value="E set domains"/>
    <property type="match status" value="1"/>
</dbReference>
<dbReference type="InterPro" id="IPR017853">
    <property type="entry name" value="GH"/>
</dbReference>
<dbReference type="Gene3D" id="3.90.400.10">
    <property type="entry name" value="Oligo-1,6-glucosidase, Domain 2"/>
    <property type="match status" value="1"/>
</dbReference>
<protein>
    <submittedName>
        <fullName evidence="4">Glycosidase</fullName>
    </submittedName>
</protein>
<proteinExistence type="predicted"/>
<dbReference type="Gene3D" id="2.60.40.10">
    <property type="entry name" value="Immunoglobulins"/>
    <property type="match status" value="1"/>
</dbReference>
<dbReference type="Pfam" id="PF00128">
    <property type="entry name" value="Alpha-amylase"/>
    <property type="match status" value="1"/>
</dbReference>
<evidence type="ECO:0000259" key="3">
    <source>
        <dbReference type="SMART" id="SM00642"/>
    </source>
</evidence>
<dbReference type="InterPro" id="IPR045857">
    <property type="entry name" value="O16G_dom_2"/>
</dbReference>
<dbReference type="SMART" id="SM00642">
    <property type="entry name" value="Aamy"/>
    <property type="match status" value="1"/>
</dbReference>
<dbReference type="CDD" id="cd11338">
    <property type="entry name" value="AmyAc_CMD"/>
    <property type="match status" value="1"/>
</dbReference>
<reference evidence="4 5" key="1">
    <citation type="submission" date="2016-10" db="EMBL/GenBank/DDBJ databases">
        <authorList>
            <person name="de Groot N.N."/>
        </authorList>
    </citation>
    <scope>NUCLEOTIDE SEQUENCE [LARGE SCALE GENOMIC DNA]</scope>
    <source>
        <strain evidence="4 5">VTM1R29</strain>
    </source>
</reference>
<dbReference type="InterPro" id="IPR014756">
    <property type="entry name" value="Ig_E-set"/>
</dbReference>
<evidence type="ECO:0000313" key="5">
    <source>
        <dbReference type="Proteomes" id="UP000182764"/>
    </source>
</evidence>
<evidence type="ECO:0000256" key="2">
    <source>
        <dbReference type="ARBA" id="ARBA00023295"/>
    </source>
</evidence>
<dbReference type="EMBL" id="FOBM01000001">
    <property type="protein sequence ID" value="SEL98860.1"/>
    <property type="molecule type" value="Genomic_DNA"/>
</dbReference>
<dbReference type="RefSeq" id="WP_074580726.1">
    <property type="nucleotide sequence ID" value="NZ_FNFJ01000001.1"/>
</dbReference>
<dbReference type="InterPro" id="IPR004185">
    <property type="entry name" value="Glyco_hydro_13_lg-like_dom"/>
</dbReference>
<keyword evidence="1" id="KW-0378">Hydrolase</keyword>